<sequence length="274" mass="30186">MVGMDPFMDLAKNTGHVAELKRLSDLNAVFFDALNGQFVQAPLDLKTSGKRILDSGTADGVWLRDVRAAAPAEHEYFGSDVEPELFPKDPDGIKYFQHSFRDPWPAELRGTFDLVHIRGSLAASSPMKPIEVVRNLATLLKPGGWIQLMEMNGFKAPAGGPAMNDFWKVGREAWHGIGVGDYANQLKDFLTELGFKNVQEKRILCELGKTAKPELFERSINAVTQPSIGIVAVAKTVPSSFTHEQLDAVPGRMRAELEKEGGRIEEVIAWGQLA</sequence>
<dbReference type="EMBL" id="LCUC01000302">
    <property type="protein sequence ID" value="KKY32498.1"/>
    <property type="molecule type" value="Genomic_DNA"/>
</dbReference>
<gene>
    <name evidence="1" type="ORF">UCDDA912_g07543</name>
</gene>
<dbReference type="STRING" id="1214573.A0A0G2HBC2"/>
<keyword evidence="1" id="KW-0489">Methyltransferase</keyword>
<dbReference type="OrthoDB" id="184880at2759"/>
<evidence type="ECO:0000313" key="2">
    <source>
        <dbReference type="Proteomes" id="UP000034680"/>
    </source>
</evidence>
<proteinExistence type="predicted"/>
<dbReference type="GO" id="GO:0032259">
    <property type="term" value="P:methylation"/>
    <property type="evidence" value="ECO:0007669"/>
    <property type="project" value="UniProtKB-KW"/>
</dbReference>
<name>A0A0G2HBC2_9PEZI</name>
<accession>A0A0G2HBC2</accession>
<dbReference type="Pfam" id="PF13489">
    <property type="entry name" value="Methyltransf_23"/>
    <property type="match status" value="1"/>
</dbReference>
<dbReference type="CDD" id="cd02440">
    <property type="entry name" value="AdoMet_MTases"/>
    <property type="match status" value="1"/>
</dbReference>
<evidence type="ECO:0000313" key="1">
    <source>
        <dbReference type="EMBL" id="KKY32498.1"/>
    </source>
</evidence>
<dbReference type="Gene3D" id="3.40.50.150">
    <property type="entry name" value="Vaccinia Virus protein VP39"/>
    <property type="match status" value="1"/>
</dbReference>
<dbReference type="SUPFAM" id="SSF53335">
    <property type="entry name" value="S-adenosyl-L-methionine-dependent methyltransferases"/>
    <property type="match status" value="1"/>
</dbReference>
<dbReference type="Proteomes" id="UP000034680">
    <property type="component" value="Unassembled WGS sequence"/>
</dbReference>
<dbReference type="AlphaFoldDB" id="A0A0G2HBC2"/>
<reference evidence="1 2" key="1">
    <citation type="submission" date="2015-05" db="EMBL/GenBank/DDBJ databases">
        <title>Distinctive expansion of gene families associated with plant cell wall degradation and secondary metabolism in the genomes of grapevine trunk pathogens.</title>
        <authorList>
            <person name="Lawrence D.P."/>
            <person name="Travadon R."/>
            <person name="Rolshausen P.E."/>
            <person name="Baumgartner K."/>
        </authorList>
    </citation>
    <scope>NUCLEOTIDE SEQUENCE [LARGE SCALE GENOMIC DNA]</scope>
    <source>
        <strain evidence="1">DA912</strain>
    </source>
</reference>
<protein>
    <submittedName>
        <fullName evidence="1">Putative methyltransferase</fullName>
    </submittedName>
</protein>
<keyword evidence="1" id="KW-0808">Transferase</keyword>
<dbReference type="GO" id="GO:0008168">
    <property type="term" value="F:methyltransferase activity"/>
    <property type="evidence" value="ECO:0007669"/>
    <property type="project" value="UniProtKB-KW"/>
</dbReference>
<dbReference type="InterPro" id="IPR029063">
    <property type="entry name" value="SAM-dependent_MTases_sf"/>
</dbReference>
<keyword evidence="2" id="KW-1185">Reference proteome</keyword>
<reference evidence="1 2" key="2">
    <citation type="submission" date="2015-05" db="EMBL/GenBank/DDBJ databases">
        <authorList>
            <person name="Morales-Cruz A."/>
            <person name="Amrine K.C."/>
            <person name="Cantu D."/>
        </authorList>
    </citation>
    <scope>NUCLEOTIDE SEQUENCE [LARGE SCALE GENOMIC DNA]</scope>
    <source>
        <strain evidence="1">DA912</strain>
    </source>
</reference>
<organism evidence="1 2">
    <name type="scientific">Diaporthe ampelina</name>
    <dbReference type="NCBI Taxonomy" id="1214573"/>
    <lineage>
        <taxon>Eukaryota</taxon>
        <taxon>Fungi</taxon>
        <taxon>Dikarya</taxon>
        <taxon>Ascomycota</taxon>
        <taxon>Pezizomycotina</taxon>
        <taxon>Sordariomycetes</taxon>
        <taxon>Sordariomycetidae</taxon>
        <taxon>Diaporthales</taxon>
        <taxon>Diaporthaceae</taxon>
        <taxon>Diaporthe</taxon>
    </lineage>
</organism>
<comment type="caution">
    <text evidence="1">The sequence shown here is derived from an EMBL/GenBank/DDBJ whole genome shotgun (WGS) entry which is preliminary data.</text>
</comment>